<evidence type="ECO:0000313" key="8">
    <source>
        <dbReference type="EMBL" id="GEO24092.1"/>
    </source>
</evidence>
<proteinExistence type="inferred from homology"/>
<evidence type="ECO:0000256" key="3">
    <source>
        <dbReference type="ARBA" id="ARBA00022448"/>
    </source>
</evidence>
<keyword evidence="3" id="KW-0813">Transport</keyword>
<gene>
    <name evidence="8" type="ORF">CQA01_46260</name>
</gene>
<comment type="similarity">
    <text evidence="2">Belongs to the outer membrane factor (OMF) (TC 1.B.17) family.</text>
</comment>
<keyword evidence="6" id="KW-0472">Membrane</keyword>
<dbReference type="EMBL" id="BJYV01000037">
    <property type="protein sequence ID" value="GEO24092.1"/>
    <property type="molecule type" value="Genomic_DNA"/>
</dbReference>
<dbReference type="AlphaFoldDB" id="A0A512CIQ8"/>
<organism evidence="8 9">
    <name type="scientific">Cyclobacterium qasimii</name>
    <dbReference type="NCBI Taxonomy" id="1350429"/>
    <lineage>
        <taxon>Bacteria</taxon>
        <taxon>Pseudomonadati</taxon>
        <taxon>Bacteroidota</taxon>
        <taxon>Cytophagia</taxon>
        <taxon>Cytophagales</taxon>
        <taxon>Cyclobacteriaceae</taxon>
        <taxon>Cyclobacterium</taxon>
    </lineage>
</organism>
<protein>
    <submittedName>
        <fullName evidence="8">Transporter</fullName>
    </submittedName>
</protein>
<comment type="subcellular location">
    <subcellularLocation>
        <location evidence="1">Cell outer membrane</location>
    </subcellularLocation>
</comment>
<dbReference type="InterPro" id="IPR051906">
    <property type="entry name" value="TolC-like"/>
</dbReference>
<dbReference type="GO" id="GO:0009279">
    <property type="term" value="C:cell outer membrane"/>
    <property type="evidence" value="ECO:0007669"/>
    <property type="project" value="UniProtKB-SubCell"/>
</dbReference>
<evidence type="ECO:0000256" key="4">
    <source>
        <dbReference type="ARBA" id="ARBA00022452"/>
    </source>
</evidence>
<dbReference type="InterPro" id="IPR003423">
    <property type="entry name" value="OMP_efflux"/>
</dbReference>
<dbReference type="SUPFAM" id="SSF56954">
    <property type="entry name" value="Outer membrane efflux proteins (OEP)"/>
    <property type="match status" value="1"/>
</dbReference>
<dbReference type="PANTHER" id="PTHR30026:SF20">
    <property type="entry name" value="OUTER MEMBRANE PROTEIN TOLC"/>
    <property type="match status" value="1"/>
</dbReference>
<dbReference type="GO" id="GO:0015288">
    <property type="term" value="F:porin activity"/>
    <property type="evidence" value="ECO:0007669"/>
    <property type="project" value="TreeGrafter"/>
</dbReference>
<evidence type="ECO:0000313" key="9">
    <source>
        <dbReference type="Proteomes" id="UP000321301"/>
    </source>
</evidence>
<keyword evidence="5" id="KW-0812">Transmembrane</keyword>
<evidence type="ECO:0000256" key="7">
    <source>
        <dbReference type="ARBA" id="ARBA00023237"/>
    </source>
</evidence>
<evidence type="ECO:0000256" key="1">
    <source>
        <dbReference type="ARBA" id="ARBA00004442"/>
    </source>
</evidence>
<reference evidence="8 9" key="1">
    <citation type="submission" date="2019-07" db="EMBL/GenBank/DDBJ databases">
        <title>Whole genome shotgun sequence of Cyclobacterium qasimii NBRC 106168.</title>
        <authorList>
            <person name="Hosoyama A."/>
            <person name="Uohara A."/>
            <person name="Ohji S."/>
            <person name="Ichikawa N."/>
        </authorList>
    </citation>
    <scope>NUCLEOTIDE SEQUENCE [LARGE SCALE GENOMIC DNA]</scope>
    <source>
        <strain evidence="8 9">NBRC 106168</strain>
    </source>
</reference>
<dbReference type="Proteomes" id="UP000321301">
    <property type="component" value="Unassembled WGS sequence"/>
</dbReference>
<dbReference type="PANTHER" id="PTHR30026">
    <property type="entry name" value="OUTER MEMBRANE PROTEIN TOLC"/>
    <property type="match status" value="1"/>
</dbReference>
<evidence type="ECO:0000256" key="5">
    <source>
        <dbReference type="ARBA" id="ARBA00022692"/>
    </source>
</evidence>
<accession>A0A512CIQ8</accession>
<name>A0A512CIQ8_9BACT</name>
<keyword evidence="9" id="KW-1185">Reference proteome</keyword>
<sequence>MKGILTFILGMVPLLLPAQQSLTLEECLSLAEKNYPLGRQKVLLEQQYQSEVNVLEMQKLPKLDLNAQSTYQSEVTRIPIDLPNTTIQPPNKDQYRATLDVNQLIYNGGNIAANARLKEAELKTRQQEVEVTIYQVKERVNGTFFNVLLLQEQEKLLDSKMKLLQERFNEGVSAVKNGMALPSSTQLLQAEILLLEQQKVHLKYERKKALESLSSLIFKEINLKDTLVKPEILLSSNNPLNRPELKLFEYKEYQLELSKDLIDKEKSPSVMGFAQAGYGNPGLNMLDNSFQDFYMVGLKFNWRLFDWGKAQEKKHSVEALKQVVATERETFVLNNEIQLQEALEDISKYKEILQHDASIVNLREAVIASKTSQFQNGIITSSAYIIDLNKLYDAKINQKLTELQWVMSQARYQLIKGDF</sequence>
<keyword evidence="4" id="KW-1134">Transmembrane beta strand</keyword>
<comment type="caution">
    <text evidence="8">The sequence shown here is derived from an EMBL/GenBank/DDBJ whole genome shotgun (WGS) entry which is preliminary data.</text>
</comment>
<dbReference type="Pfam" id="PF02321">
    <property type="entry name" value="OEP"/>
    <property type="match status" value="1"/>
</dbReference>
<dbReference type="Gene3D" id="1.20.1600.10">
    <property type="entry name" value="Outer membrane efflux proteins (OEP)"/>
    <property type="match status" value="1"/>
</dbReference>
<dbReference type="GO" id="GO:1990281">
    <property type="term" value="C:efflux pump complex"/>
    <property type="evidence" value="ECO:0007669"/>
    <property type="project" value="TreeGrafter"/>
</dbReference>
<evidence type="ECO:0000256" key="6">
    <source>
        <dbReference type="ARBA" id="ARBA00023136"/>
    </source>
</evidence>
<keyword evidence="7" id="KW-0998">Cell outer membrane</keyword>
<dbReference type="RefSeq" id="WP_020893632.1">
    <property type="nucleotide sequence ID" value="NZ_BJYV01000037.1"/>
</dbReference>
<evidence type="ECO:0000256" key="2">
    <source>
        <dbReference type="ARBA" id="ARBA00007613"/>
    </source>
</evidence>
<dbReference type="GO" id="GO:0015562">
    <property type="term" value="F:efflux transmembrane transporter activity"/>
    <property type="evidence" value="ECO:0007669"/>
    <property type="project" value="InterPro"/>
</dbReference>